<evidence type="ECO:0000259" key="2">
    <source>
        <dbReference type="Pfam" id="PF07596"/>
    </source>
</evidence>
<evidence type="ECO:0000313" key="4">
    <source>
        <dbReference type="Proteomes" id="UP000004358"/>
    </source>
</evidence>
<dbReference type="Pfam" id="PF07596">
    <property type="entry name" value="SBP_bac_10"/>
    <property type="match status" value="1"/>
</dbReference>
<dbReference type="OrthoDB" id="254869at2"/>
<name>A3ZU87_9BACT</name>
<dbReference type="InterPro" id="IPR045584">
    <property type="entry name" value="Pilin-like"/>
</dbReference>
<accession>A3ZU87</accession>
<dbReference type="SUPFAM" id="SSF54523">
    <property type="entry name" value="Pili subunits"/>
    <property type="match status" value="1"/>
</dbReference>
<dbReference type="eggNOG" id="COG2165">
    <property type="taxonomic scope" value="Bacteria"/>
</dbReference>
<dbReference type="InterPro" id="IPR011453">
    <property type="entry name" value="DUF1559"/>
</dbReference>
<keyword evidence="1" id="KW-1133">Transmembrane helix</keyword>
<protein>
    <recommendedName>
        <fullName evidence="2">DUF1559 domain-containing protein</fullName>
    </recommendedName>
</protein>
<dbReference type="RefSeq" id="WP_002652229.1">
    <property type="nucleotide sequence ID" value="NZ_CH672376.1"/>
</dbReference>
<dbReference type="Pfam" id="PF07963">
    <property type="entry name" value="N_methyl"/>
    <property type="match status" value="1"/>
</dbReference>
<comment type="caution">
    <text evidence="3">The sequence shown here is derived from an EMBL/GenBank/DDBJ whole genome shotgun (WGS) entry which is preliminary data.</text>
</comment>
<dbReference type="InterPro" id="IPR027558">
    <property type="entry name" value="Pre_pil_HX9DG_C"/>
</dbReference>
<evidence type="ECO:0000256" key="1">
    <source>
        <dbReference type="SAM" id="Phobius"/>
    </source>
</evidence>
<keyword evidence="1" id="KW-0472">Membrane</keyword>
<reference evidence="3 4" key="1">
    <citation type="submission" date="2006-02" db="EMBL/GenBank/DDBJ databases">
        <authorList>
            <person name="Amann R."/>
            <person name="Ferriera S."/>
            <person name="Johnson J."/>
            <person name="Kravitz S."/>
            <person name="Halpern A."/>
            <person name="Remington K."/>
            <person name="Beeson K."/>
            <person name="Tran B."/>
            <person name="Rogers Y.-H."/>
            <person name="Friedman R."/>
            <person name="Venter J.C."/>
        </authorList>
    </citation>
    <scope>NUCLEOTIDE SEQUENCE [LARGE SCALE GENOMIC DNA]</scope>
    <source>
        <strain evidence="3 4">DSM 3645</strain>
    </source>
</reference>
<evidence type="ECO:0000313" key="3">
    <source>
        <dbReference type="EMBL" id="EAQ79789.1"/>
    </source>
</evidence>
<dbReference type="PANTHER" id="PTHR30093:SF2">
    <property type="entry name" value="TYPE II SECRETION SYSTEM PROTEIN H"/>
    <property type="match status" value="1"/>
</dbReference>
<proteinExistence type="predicted"/>
<dbReference type="NCBIfam" id="TIGR04294">
    <property type="entry name" value="pre_pil_HX9DG"/>
    <property type="match status" value="1"/>
</dbReference>
<gene>
    <name evidence="3" type="ORF">DSM3645_21654</name>
</gene>
<dbReference type="PANTHER" id="PTHR30093">
    <property type="entry name" value="GENERAL SECRETION PATHWAY PROTEIN G"/>
    <property type="match status" value="1"/>
</dbReference>
<dbReference type="HOGENOM" id="CLU_041661_0_0_0"/>
<organism evidence="3 4">
    <name type="scientific">Blastopirellula marina DSM 3645</name>
    <dbReference type="NCBI Taxonomy" id="314230"/>
    <lineage>
        <taxon>Bacteria</taxon>
        <taxon>Pseudomonadati</taxon>
        <taxon>Planctomycetota</taxon>
        <taxon>Planctomycetia</taxon>
        <taxon>Pirellulales</taxon>
        <taxon>Pirellulaceae</taxon>
        <taxon>Blastopirellula</taxon>
    </lineage>
</organism>
<sequence>MTTDVRSTQRIGFTLVELLVVIAIIGVLIALLLPAVQQAREAARRMSCGNNLKQLGLGLHNYHDTFGRLPITQETVTEASGQKRALASWSRAILPFIEQGNIADAWDETVNYGKAPNAQLNQTPISAFKCPTSPAEEVGTWAVTGDYDNDLAADEPYLAGVCEYSASSQVYDGTTHLAGMMNYQDPVSVRFRDVTDGLSNTFMLGEACGGPKDYDGKRQYLTGEDQKDRFHHWAGQNRISFRRFSSDGLTQYGGNCLINCRADGSNMYSWHPGGAHATLGDASVRFVGETTDVNIVENLVQLQDGNVVGEY</sequence>
<dbReference type="InterPro" id="IPR012902">
    <property type="entry name" value="N_methyl_site"/>
</dbReference>
<feature type="transmembrane region" description="Helical" evidence="1">
    <location>
        <begin position="12"/>
        <end position="36"/>
    </location>
</feature>
<keyword evidence="1" id="KW-0812">Transmembrane</keyword>
<dbReference type="NCBIfam" id="TIGR02532">
    <property type="entry name" value="IV_pilin_GFxxxE"/>
    <property type="match status" value="1"/>
</dbReference>
<dbReference type="EMBL" id="AANZ01000012">
    <property type="protein sequence ID" value="EAQ79789.1"/>
    <property type="molecule type" value="Genomic_DNA"/>
</dbReference>
<feature type="domain" description="DUF1559" evidence="2">
    <location>
        <begin position="37"/>
        <end position="293"/>
    </location>
</feature>
<dbReference type="Gene3D" id="3.30.700.10">
    <property type="entry name" value="Glycoprotein, Type 4 Pilin"/>
    <property type="match status" value="1"/>
</dbReference>
<dbReference type="STRING" id="314230.DSM3645_21654"/>
<dbReference type="Proteomes" id="UP000004358">
    <property type="component" value="Unassembled WGS sequence"/>
</dbReference>
<dbReference type="AlphaFoldDB" id="A3ZU87"/>